<name>A0A7J6NSG1_PEROL</name>
<dbReference type="GO" id="GO:0003735">
    <property type="term" value="F:structural constituent of ribosome"/>
    <property type="evidence" value="ECO:0007669"/>
    <property type="project" value="InterPro"/>
</dbReference>
<evidence type="ECO:0000256" key="2">
    <source>
        <dbReference type="ARBA" id="ARBA00022980"/>
    </source>
</evidence>
<dbReference type="GO" id="GO:0005739">
    <property type="term" value="C:mitochondrion"/>
    <property type="evidence" value="ECO:0007669"/>
    <property type="project" value="GOC"/>
</dbReference>
<dbReference type="PANTHER" id="PTHR12919:SF20">
    <property type="entry name" value="SMALL RIBOSOMAL SUBUNIT PROTEIN BS16M"/>
    <property type="match status" value="1"/>
</dbReference>
<dbReference type="GO" id="GO:0015935">
    <property type="term" value="C:small ribosomal subunit"/>
    <property type="evidence" value="ECO:0007669"/>
    <property type="project" value="TreeGrafter"/>
</dbReference>
<dbReference type="Pfam" id="PF00886">
    <property type="entry name" value="Ribosomal_S16"/>
    <property type="match status" value="1"/>
</dbReference>
<evidence type="ECO:0000313" key="4">
    <source>
        <dbReference type="EMBL" id="KAF4686467.1"/>
    </source>
</evidence>
<dbReference type="InterPro" id="IPR023803">
    <property type="entry name" value="Ribosomal_bS16_dom_sf"/>
</dbReference>
<evidence type="ECO:0000256" key="1">
    <source>
        <dbReference type="ARBA" id="ARBA00006668"/>
    </source>
</evidence>
<protein>
    <submittedName>
        <fullName evidence="4">Trafficking protein particle complex subunit 4</fullName>
    </submittedName>
</protein>
<dbReference type="Gene3D" id="3.30.1320.10">
    <property type="match status" value="1"/>
</dbReference>
<comment type="caution">
    <text evidence="4">The sequence shown here is derived from an EMBL/GenBank/DDBJ whole genome shotgun (WGS) entry which is preliminary data.</text>
</comment>
<dbReference type="OMA" id="QWAKERH"/>
<sequence>MFSASSPNLVRSMFLPYFSKKTGAPRLRLQLMGKKGRRFYRMVACNQKDPRNGKHMEVLQSAGWAGRVLGSFAPKVKSGVKEIRLRFSRSKFWLGVGASMSPQMEHILALSNLIPPPPPAYGRRTKGHYELLEQVMEERQKAHQAAIEVFNKLGRQQKVVFT</sequence>
<dbReference type="InterPro" id="IPR000307">
    <property type="entry name" value="Ribosomal_bS16"/>
</dbReference>
<gene>
    <name evidence="4" type="primary">TRAPPC4_3</name>
    <name evidence="4" type="ORF">FOZ63_016355</name>
</gene>
<dbReference type="GO" id="GO:0032543">
    <property type="term" value="P:mitochondrial translation"/>
    <property type="evidence" value="ECO:0007669"/>
    <property type="project" value="TreeGrafter"/>
</dbReference>
<comment type="similarity">
    <text evidence="1">Belongs to the bacterial ribosomal protein bS16 family.</text>
</comment>
<keyword evidence="2" id="KW-0689">Ribosomal protein</keyword>
<dbReference type="AlphaFoldDB" id="A0A7J6NSG1"/>
<dbReference type="SUPFAM" id="SSF54565">
    <property type="entry name" value="Ribosomal protein S16"/>
    <property type="match status" value="1"/>
</dbReference>
<organism evidence="4 5">
    <name type="scientific">Perkinsus olseni</name>
    <name type="common">Perkinsus atlanticus</name>
    <dbReference type="NCBI Taxonomy" id="32597"/>
    <lineage>
        <taxon>Eukaryota</taxon>
        <taxon>Sar</taxon>
        <taxon>Alveolata</taxon>
        <taxon>Perkinsozoa</taxon>
        <taxon>Perkinsea</taxon>
        <taxon>Perkinsida</taxon>
        <taxon>Perkinsidae</taxon>
        <taxon>Perkinsus</taxon>
    </lineage>
</organism>
<keyword evidence="3" id="KW-0687">Ribonucleoprotein</keyword>
<dbReference type="PANTHER" id="PTHR12919">
    <property type="entry name" value="30S RIBOSOMAL PROTEIN S16"/>
    <property type="match status" value="1"/>
</dbReference>
<dbReference type="Proteomes" id="UP000553632">
    <property type="component" value="Unassembled WGS sequence"/>
</dbReference>
<evidence type="ECO:0000313" key="5">
    <source>
        <dbReference type="Proteomes" id="UP000553632"/>
    </source>
</evidence>
<keyword evidence="5" id="KW-1185">Reference proteome</keyword>
<proteinExistence type="inferred from homology"/>
<evidence type="ECO:0000256" key="3">
    <source>
        <dbReference type="ARBA" id="ARBA00023274"/>
    </source>
</evidence>
<accession>A0A7J6NSG1</accession>
<dbReference type="EMBL" id="JABANO010040210">
    <property type="protein sequence ID" value="KAF4686467.1"/>
    <property type="molecule type" value="Genomic_DNA"/>
</dbReference>
<reference evidence="4 5" key="1">
    <citation type="submission" date="2020-04" db="EMBL/GenBank/DDBJ databases">
        <title>Perkinsus olseni comparative genomics.</title>
        <authorList>
            <person name="Bogema D.R."/>
        </authorList>
    </citation>
    <scope>NUCLEOTIDE SEQUENCE [LARGE SCALE GENOMIC DNA]</scope>
    <source>
        <strain evidence="4 5">ATCC PRA-207</strain>
    </source>
</reference>